<proteinExistence type="predicted"/>
<sequence>MGRQPPEPGTVQCETHQKGGHLQTTLCRKLPALLALPSEILLEILQLNVDCTWDTEKAYCLDLRRTCRTVDDAVSRIVFQRIDQGIILRNKKPLHGRTLKWLLLTKTKIQYTKKEGLFATIHASAAWMSTQSAFNSRKLYTYDDYLDAACRAIVARHEDDWILQNAIFGVSTCRDNSFRTNQKKAQTVENDLGQDVTEIHASEMANGALHLAASLGNASAVMSLLARGVNPNQSHALYGYALIAAIFGGHVEIVRHFVKHGADLNVRPLAGEPPVVFAAQRNNKDLVDLLAKEGRVRVNSSCKNGLTALLWAVRRGWLDTVQTLLGREEIDPDPLTTWGDSPLAAAIKCRHDDIARLLINRLDVELQFRSGVQGQLLVAVKRGSCEIISLLLDRYKLDPNIHLKADKSLLGLAVFWRQKSIVDLLLKHKDVDPNYKQKDTHPTPFMIAIDNGDIEMVELLIAHKGLNPNLMSKGLTPLAKAIQRRHDQMAQIILGRTDIDISIRVPLKGTTERSLSLLGLAALKGTHVTLRGLLDHPEIGDPNDGGKEEPTPLFTAISRGNTSVVGELLKQHDVDPNKLSMNRVLEMMTPLQHAVKRGNRKIVKLLLGRKDLDVNKFGENRHTPLELAVLEEEAPGLTSLLLTRTDIDINRQAEVRRQEYRVETHRMTTELNKLGYNFKSVHAEGVGLGGGETILLLNAKGGRVDSVMQLMRDKRINPNIGDAWERTPLWWAAQEGHIQVVERLLELGDKIKPSLVNVNVQDLEGWSPLLCAVNGSYEPIVSALLKRPDIDPNLANQEGWTPLHLSVARENEGIVKHLLAHPKTNVWAKLKVGRTALELTGPCRGRIFNAVKARENRDAGRR</sequence>
<keyword evidence="2 3" id="KW-0040">ANK repeat</keyword>
<dbReference type="Pfam" id="PF12796">
    <property type="entry name" value="Ank_2"/>
    <property type="match status" value="6"/>
</dbReference>
<dbReference type="PANTHER" id="PTHR24198">
    <property type="entry name" value="ANKYRIN REPEAT AND PROTEIN KINASE DOMAIN-CONTAINING PROTEIN"/>
    <property type="match status" value="1"/>
</dbReference>
<dbReference type="Gene3D" id="1.25.40.20">
    <property type="entry name" value="Ankyrin repeat-containing domain"/>
    <property type="match status" value="3"/>
</dbReference>
<feature type="repeat" description="ANK" evidence="3">
    <location>
        <begin position="204"/>
        <end position="236"/>
    </location>
</feature>
<dbReference type="Proteomes" id="UP000775872">
    <property type="component" value="Unassembled WGS sequence"/>
</dbReference>
<organism evidence="4 5">
    <name type="scientific">Clonostachys solani</name>
    <dbReference type="NCBI Taxonomy" id="160281"/>
    <lineage>
        <taxon>Eukaryota</taxon>
        <taxon>Fungi</taxon>
        <taxon>Dikarya</taxon>
        <taxon>Ascomycota</taxon>
        <taxon>Pezizomycotina</taxon>
        <taxon>Sordariomycetes</taxon>
        <taxon>Hypocreomycetidae</taxon>
        <taxon>Hypocreales</taxon>
        <taxon>Bionectriaceae</taxon>
        <taxon>Clonostachys</taxon>
    </lineage>
</organism>
<dbReference type="SMART" id="SM00248">
    <property type="entry name" value="ANK"/>
    <property type="match status" value="17"/>
</dbReference>
<evidence type="ECO:0000256" key="3">
    <source>
        <dbReference type="PROSITE-ProRule" id="PRU00023"/>
    </source>
</evidence>
<protein>
    <submittedName>
        <fullName evidence="4">Uncharacterized protein</fullName>
    </submittedName>
</protein>
<comment type="caution">
    <text evidence="4">The sequence shown here is derived from an EMBL/GenBank/DDBJ whole genome shotgun (WGS) entry which is preliminary data.</text>
</comment>
<dbReference type="AlphaFoldDB" id="A0A9P0EMT8"/>
<dbReference type="PROSITE" id="PS50088">
    <property type="entry name" value="ANK_REPEAT"/>
    <property type="match status" value="1"/>
</dbReference>
<dbReference type="PANTHER" id="PTHR24198:SF165">
    <property type="entry name" value="ANKYRIN REPEAT-CONTAINING PROTEIN-RELATED"/>
    <property type="match status" value="1"/>
</dbReference>
<dbReference type="InterPro" id="IPR036770">
    <property type="entry name" value="Ankyrin_rpt-contain_sf"/>
</dbReference>
<gene>
    <name evidence="4" type="ORF">CSOL1703_00015857</name>
</gene>
<keyword evidence="5" id="KW-1185">Reference proteome</keyword>
<accession>A0A9P0EMT8</accession>
<keyword evidence="1" id="KW-0677">Repeat</keyword>
<evidence type="ECO:0000256" key="1">
    <source>
        <dbReference type="ARBA" id="ARBA00022737"/>
    </source>
</evidence>
<reference evidence="4" key="1">
    <citation type="submission" date="2021-10" db="EMBL/GenBank/DDBJ databases">
        <authorList>
            <person name="Piombo E."/>
        </authorList>
    </citation>
    <scope>NUCLEOTIDE SEQUENCE</scope>
</reference>
<evidence type="ECO:0000313" key="5">
    <source>
        <dbReference type="Proteomes" id="UP000775872"/>
    </source>
</evidence>
<evidence type="ECO:0000313" key="4">
    <source>
        <dbReference type="EMBL" id="CAH0054384.1"/>
    </source>
</evidence>
<dbReference type="OrthoDB" id="5140416at2759"/>
<dbReference type="InterPro" id="IPR002110">
    <property type="entry name" value="Ankyrin_rpt"/>
</dbReference>
<dbReference type="SUPFAM" id="SSF48403">
    <property type="entry name" value="Ankyrin repeat"/>
    <property type="match status" value="2"/>
</dbReference>
<name>A0A9P0EMT8_9HYPO</name>
<dbReference type="EMBL" id="CABFOC020000048">
    <property type="protein sequence ID" value="CAH0054384.1"/>
    <property type="molecule type" value="Genomic_DNA"/>
</dbReference>
<evidence type="ECO:0000256" key="2">
    <source>
        <dbReference type="ARBA" id="ARBA00023043"/>
    </source>
</evidence>